<sequence>MPLAQFEEGEFTGFRRSNVGFIPNSLSEIIYQKVEPLTTNFSDAQKIACFDLLMHYFADPSLYRMKDITKALHPAFVKHGERRKDGKAVADALLEGLRRHQEMAHDALHFDMIFDLDNLERMRWGPDWQSLRDAFVWRVPEFVKDDENVTKTYEIFRDMLAKSLVEAINKTAKRRGWSKQVTTQAGKIVLGPESERQGVRRRDFQLRHENPNLEFDPAVLFPAEMNIRRELNELVEEIEDLKTDKKYLQDEVDTMKRQMEDMRAEVARLRNENRALRSSTSSLSDVSSVSSVQTMLTNLSGSRTPTFASSSWSQWPSRPQNTPEARARRHELIQQALEQLDIEDDDEGPGSSPSPSAQVVAPRYSSHTSHSSRTSTRSQRGQ</sequence>
<feature type="compositionally biased region" description="Low complexity" evidence="2">
    <location>
        <begin position="365"/>
        <end position="382"/>
    </location>
</feature>
<evidence type="ECO:0000256" key="1">
    <source>
        <dbReference type="SAM" id="Coils"/>
    </source>
</evidence>
<feature type="region of interest" description="Disordered" evidence="2">
    <location>
        <begin position="300"/>
        <end position="382"/>
    </location>
</feature>
<keyword evidence="4" id="KW-1185">Reference proteome</keyword>
<comment type="caution">
    <text evidence="3">The sequence shown here is derived from an EMBL/GenBank/DDBJ whole genome shotgun (WGS) entry which is preliminary data.</text>
</comment>
<dbReference type="EMBL" id="LNZH02000104">
    <property type="protein sequence ID" value="OCB91149.1"/>
    <property type="molecule type" value="Genomic_DNA"/>
</dbReference>
<gene>
    <name evidence="3" type="ORF">A7U60_g1631</name>
</gene>
<organism evidence="3 4">
    <name type="scientific">Sanghuangporus baumii</name>
    <name type="common">Phellinus baumii</name>
    <dbReference type="NCBI Taxonomy" id="108892"/>
    <lineage>
        <taxon>Eukaryota</taxon>
        <taxon>Fungi</taxon>
        <taxon>Dikarya</taxon>
        <taxon>Basidiomycota</taxon>
        <taxon>Agaricomycotina</taxon>
        <taxon>Agaricomycetes</taxon>
        <taxon>Hymenochaetales</taxon>
        <taxon>Hymenochaetaceae</taxon>
        <taxon>Sanghuangporus</taxon>
    </lineage>
</organism>
<feature type="compositionally biased region" description="Low complexity" evidence="2">
    <location>
        <begin position="309"/>
        <end position="320"/>
    </location>
</feature>
<accession>A0A9Q5I3S9</accession>
<feature type="coiled-coil region" evidence="1">
    <location>
        <begin position="224"/>
        <end position="279"/>
    </location>
</feature>
<dbReference type="Proteomes" id="UP000757232">
    <property type="component" value="Unassembled WGS sequence"/>
</dbReference>
<evidence type="ECO:0000256" key="2">
    <source>
        <dbReference type="SAM" id="MobiDB-lite"/>
    </source>
</evidence>
<name>A0A9Q5I3S9_SANBA</name>
<protein>
    <submittedName>
        <fullName evidence="3">Uncharacterized protein</fullName>
    </submittedName>
</protein>
<dbReference type="Gene3D" id="1.20.5.340">
    <property type="match status" value="1"/>
</dbReference>
<reference evidence="3" key="1">
    <citation type="submission" date="2016-06" db="EMBL/GenBank/DDBJ databases">
        <title>Draft Genome sequence of the fungus Inonotus baumii.</title>
        <authorList>
            <person name="Zhu H."/>
            <person name="Lin W."/>
        </authorList>
    </citation>
    <scope>NUCLEOTIDE SEQUENCE</scope>
    <source>
        <strain evidence="3">821</strain>
    </source>
</reference>
<evidence type="ECO:0000313" key="3">
    <source>
        <dbReference type="EMBL" id="OCB91149.1"/>
    </source>
</evidence>
<keyword evidence="1" id="KW-0175">Coiled coil</keyword>
<proteinExistence type="predicted"/>
<dbReference type="AlphaFoldDB" id="A0A9Q5I3S9"/>
<evidence type="ECO:0000313" key="4">
    <source>
        <dbReference type="Proteomes" id="UP000757232"/>
    </source>
</evidence>